<dbReference type="SUPFAM" id="SSF52540">
    <property type="entry name" value="P-loop containing nucleoside triphosphate hydrolases"/>
    <property type="match status" value="2"/>
</dbReference>
<name>A0A9D1IH81_9FIRM</name>
<dbReference type="PANTHER" id="PTHR42855">
    <property type="entry name" value="ABC TRANSPORTER ATP-BINDING SUBUNIT"/>
    <property type="match status" value="1"/>
</dbReference>
<dbReference type="InterPro" id="IPR003439">
    <property type="entry name" value="ABC_transporter-like_ATP-bd"/>
</dbReference>
<reference evidence="5" key="2">
    <citation type="journal article" date="2021" name="PeerJ">
        <title>Extensive microbial diversity within the chicken gut microbiome revealed by metagenomics and culture.</title>
        <authorList>
            <person name="Gilroy R."/>
            <person name="Ravi A."/>
            <person name="Getino M."/>
            <person name="Pursley I."/>
            <person name="Horton D.L."/>
            <person name="Alikhan N.F."/>
            <person name="Baker D."/>
            <person name="Gharbi K."/>
            <person name="Hall N."/>
            <person name="Watson M."/>
            <person name="Adriaenssens E.M."/>
            <person name="Foster-Nyarko E."/>
            <person name="Jarju S."/>
            <person name="Secka A."/>
            <person name="Antonio M."/>
            <person name="Oren A."/>
            <person name="Chaudhuri R.R."/>
            <person name="La Ragione R."/>
            <person name="Hildebrand F."/>
            <person name="Pallen M.J."/>
        </authorList>
    </citation>
    <scope>NUCLEOTIDE SEQUENCE</scope>
    <source>
        <strain evidence="5">ChiGjej1B1-19959</strain>
    </source>
</reference>
<dbReference type="CDD" id="cd03221">
    <property type="entry name" value="ABCF_EF-3"/>
    <property type="match status" value="2"/>
</dbReference>
<dbReference type="AlphaFoldDB" id="A0A9D1IH81"/>
<organism evidence="5 6">
    <name type="scientific">Candidatus Fimenecus excrementigallinarum</name>
    <dbReference type="NCBI Taxonomy" id="2840816"/>
    <lineage>
        <taxon>Bacteria</taxon>
        <taxon>Bacillati</taxon>
        <taxon>Bacillota</taxon>
        <taxon>Clostridia</taxon>
        <taxon>Candidatus Fimenecus</taxon>
    </lineage>
</organism>
<comment type="caution">
    <text evidence="5">The sequence shown here is derived from an EMBL/GenBank/DDBJ whole genome shotgun (WGS) entry which is preliminary data.</text>
</comment>
<accession>A0A9D1IH81</accession>
<feature type="domain" description="ABC transporter" evidence="4">
    <location>
        <begin position="4"/>
        <end position="212"/>
    </location>
</feature>
<dbReference type="GO" id="GO:0005524">
    <property type="term" value="F:ATP binding"/>
    <property type="evidence" value="ECO:0007669"/>
    <property type="project" value="UniProtKB-KW"/>
</dbReference>
<proteinExistence type="predicted"/>
<dbReference type="Gene3D" id="3.40.50.300">
    <property type="entry name" value="P-loop containing nucleotide triphosphate hydrolases"/>
    <property type="match status" value="3"/>
</dbReference>
<dbReference type="Proteomes" id="UP000824071">
    <property type="component" value="Unassembled WGS sequence"/>
</dbReference>
<dbReference type="PROSITE" id="PS50893">
    <property type="entry name" value="ABC_TRANSPORTER_2"/>
    <property type="match status" value="2"/>
</dbReference>
<feature type="domain" description="ABC transporter" evidence="4">
    <location>
        <begin position="309"/>
        <end position="497"/>
    </location>
</feature>
<dbReference type="InterPro" id="IPR027417">
    <property type="entry name" value="P-loop_NTPase"/>
</dbReference>
<dbReference type="Pfam" id="PF00005">
    <property type="entry name" value="ABC_tran"/>
    <property type="match status" value="2"/>
</dbReference>
<reference evidence="5" key="1">
    <citation type="submission" date="2020-10" db="EMBL/GenBank/DDBJ databases">
        <authorList>
            <person name="Gilroy R."/>
        </authorList>
    </citation>
    <scope>NUCLEOTIDE SEQUENCE</scope>
    <source>
        <strain evidence="5">ChiGjej1B1-19959</strain>
    </source>
</reference>
<evidence type="ECO:0000313" key="6">
    <source>
        <dbReference type="Proteomes" id="UP000824071"/>
    </source>
</evidence>
<keyword evidence="1" id="KW-0547">Nucleotide-binding</keyword>
<keyword evidence="2 5" id="KW-0067">ATP-binding</keyword>
<evidence type="ECO:0000256" key="3">
    <source>
        <dbReference type="SAM" id="MobiDB-lite"/>
    </source>
</evidence>
<dbReference type="SMART" id="SM00382">
    <property type="entry name" value="AAA"/>
    <property type="match status" value="2"/>
</dbReference>
<feature type="region of interest" description="Disordered" evidence="3">
    <location>
        <begin position="236"/>
        <end position="257"/>
    </location>
</feature>
<dbReference type="PANTHER" id="PTHR42855:SF2">
    <property type="entry name" value="DRUG RESISTANCE ABC TRANSPORTER,ATP-BINDING PROTEIN"/>
    <property type="match status" value="1"/>
</dbReference>
<dbReference type="GO" id="GO:0016887">
    <property type="term" value="F:ATP hydrolysis activity"/>
    <property type="evidence" value="ECO:0007669"/>
    <property type="project" value="InterPro"/>
</dbReference>
<dbReference type="InterPro" id="IPR017871">
    <property type="entry name" value="ABC_transporter-like_CS"/>
</dbReference>
<evidence type="ECO:0000256" key="2">
    <source>
        <dbReference type="ARBA" id="ARBA00022840"/>
    </source>
</evidence>
<dbReference type="EMBL" id="DVMW01000030">
    <property type="protein sequence ID" value="HIU35959.1"/>
    <property type="molecule type" value="Genomic_DNA"/>
</dbReference>
<dbReference type="PROSITE" id="PS00211">
    <property type="entry name" value="ABC_TRANSPORTER_1"/>
    <property type="match status" value="1"/>
</dbReference>
<sequence>MSQIDVRHLTFSYDGALAPVFSDVSFRLDTDWRLGLVGRNGRGKTTFLKLLTGELPAGNAIQSSVPFVRFPLDIPDPHRAVCALYTLAPGAQMWELERELRLLGMAEEAFARPYHTLSGGERTKVQIALLFLHAGCFCLLDEPTNHLDRAGREKLGAYLRGKSGFILVSHDRALLDCCTDHTLSINKTGIEVQKGSFSVWFAQKEQRDCREAAENEKLTHEIARLHDAARRAAGWSAQVEKSKKGTRNSGVRPDRGYIGHKSAKMMRRAKAIQSRRDAAAQEKAALLHDVETAEALRLHVLPFPKADFAQFDRVAVQYGERSVFSPVRFSVRRGDKIALEGGNGAGKSSLLKLLMGETVPHSGRVFVAAGLQIAYLPQESEGLSGTLSDYIAAAGADETLCKTILRKLDFSRAQFSVRLENASAGQKKKVQLAVCLALPAHLFVLDEPLNYIDIWSRMQLETLFRESEATVLFVEHDAAFCAAVATKTVRLTPTEKT</sequence>
<dbReference type="NCBIfam" id="NF000355">
    <property type="entry name" value="ribo_prot_ABC_F"/>
    <property type="match status" value="1"/>
</dbReference>
<protein>
    <submittedName>
        <fullName evidence="5">ABC-F family ATP-binding cassette domain-containing protein</fullName>
    </submittedName>
</protein>
<evidence type="ECO:0000259" key="4">
    <source>
        <dbReference type="PROSITE" id="PS50893"/>
    </source>
</evidence>
<dbReference type="InterPro" id="IPR051309">
    <property type="entry name" value="ABCF_ATPase"/>
</dbReference>
<dbReference type="InterPro" id="IPR003593">
    <property type="entry name" value="AAA+_ATPase"/>
</dbReference>
<gene>
    <name evidence="5" type="ORF">IAC53_05040</name>
</gene>
<evidence type="ECO:0000313" key="5">
    <source>
        <dbReference type="EMBL" id="HIU35959.1"/>
    </source>
</evidence>
<evidence type="ECO:0000256" key="1">
    <source>
        <dbReference type="ARBA" id="ARBA00022741"/>
    </source>
</evidence>